<dbReference type="Pfam" id="PF02913">
    <property type="entry name" value="FAD-oxidase_C"/>
    <property type="match status" value="1"/>
</dbReference>
<gene>
    <name evidence="6" type="ORF">RIMI_LOCUS20083160</name>
</gene>
<dbReference type="InterPro" id="IPR004113">
    <property type="entry name" value="FAD-bd_oxidored_4_C"/>
</dbReference>
<evidence type="ECO:0000313" key="7">
    <source>
        <dbReference type="Proteomes" id="UP001176940"/>
    </source>
</evidence>
<evidence type="ECO:0000256" key="4">
    <source>
        <dbReference type="ARBA" id="ARBA00023002"/>
    </source>
</evidence>
<dbReference type="PANTHER" id="PTHR11748:SF111">
    <property type="entry name" value="D-LACTATE DEHYDROGENASE, MITOCHONDRIAL-RELATED"/>
    <property type="match status" value="1"/>
</dbReference>
<sequence length="212" mass="23396">MIDACNRFNDLSFPTLPTLFLEFHGTESGVKEQVQQTEDITRQNGGSDFTWARDQKESNKLWTARHNALYAALALRPGCRGYSTDVCVPVSKLPQIIVDTKEDLLTSRLTGPIAGHVGDGNFHCIMVLDLSDKQEVRKVKEFTDRLASLTLVTRVNIGRALALNGTCTGEHGIGIGKRMLLQEEIGDVGIRAMKQIKATFDPQNLMNPGKVV</sequence>
<dbReference type="InterPro" id="IPR016171">
    <property type="entry name" value="Vanillyl_alc_oxidase_C-sub2"/>
</dbReference>
<dbReference type="Gene3D" id="3.30.70.2740">
    <property type="match status" value="1"/>
</dbReference>
<keyword evidence="4" id="KW-0560">Oxidoreductase</keyword>
<dbReference type="InterPro" id="IPR016164">
    <property type="entry name" value="FAD-linked_Oxase-like_C"/>
</dbReference>
<keyword evidence="2" id="KW-0285">Flavoprotein</keyword>
<evidence type="ECO:0000256" key="1">
    <source>
        <dbReference type="ARBA" id="ARBA00001974"/>
    </source>
</evidence>
<evidence type="ECO:0000256" key="2">
    <source>
        <dbReference type="ARBA" id="ARBA00022630"/>
    </source>
</evidence>
<evidence type="ECO:0000259" key="5">
    <source>
        <dbReference type="Pfam" id="PF02913"/>
    </source>
</evidence>
<feature type="domain" description="FAD-binding oxidoreductase/transferase type 4 C-terminal" evidence="5">
    <location>
        <begin position="10"/>
        <end position="211"/>
    </location>
</feature>
<organism evidence="6 7">
    <name type="scientific">Ranitomeya imitator</name>
    <name type="common">mimic poison frog</name>
    <dbReference type="NCBI Taxonomy" id="111125"/>
    <lineage>
        <taxon>Eukaryota</taxon>
        <taxon>Metazoa</taxon>
        <taxon>Chordata</taxon>
        <taxon>Craniata</taxon>
        <taxon>Vertebrata</taxon>
        <taxon>Euteleostomi</taxon>
        <taxon>Amphibia</taxon>
        <taxon>Batrachia</taxon>
        <taxon>Anura</taxon>
        <taxon>Neobatrachia</taxon>
        <taxon>Hyloidea</taxon>
        <taxon>Dendrobatidae</taxon>
        <taxon>Dendrobatinae</taxon>
        <taxon>Ranitomeya</taxon>
    </lineage>
</organism>
<proteinExistence type="predicted"/>
<protein>
    <recommendedName>
        <fullName evidence="5">FAD-binding oxidoreductase/transferase type 4 C-terminal domain-containing protein</fullName>
    </recommendedName>
</protein>
<evidence type="ECO:0000256" key="3">
    <source>
        <dbReference type="ARBA" id="ARBA00022827"/>
    </source>
</evidence>
<reference evidence="6" key="1">
    <citation type="submission" date="2023-07" db="EMBL/GenBank/DDBJ databases">
        <authorList>
            <person name="Stuckert A."/>
        </authorList>
    </citation>
    <scope>NUCLEOTIDE SEQUENCE</scope>
</reference>
<dbReference type="Gene3D" id="1.10.45.10">
    <property type="entry name" value="Vanillyl-alcohol Oxidase, Chain A, domain 4"/>
    <property type="match status" value="1"/>
</dbReference>
<dbReference type="PANTHER" id="PTHR11748">
    <property type="entry name" value="D-LACTATE DEHYDROGENASE"/>
    <property type="match status" value="1"/>
</dbReference>
<keyword evidence="3" id="KW-0274">FAD</keyword>
<keyword evidence="7" id="KW-1185">Reference proteome</keyword>
<name>A0ABN9MI12_9NEOB</name>
<comment type="caution">
    <text evidence="6">The sequence shown here is derived from an EMBL/GenBank/DDBJ whole genome shotgun (WGS) entry which is preliminary data.</text>
</comment>
<dbReference type="EMBL" id="CAUEEQ010066055">
    <property type="protein sequence ID" value="CAJ0965239.1"/>
    <property type="molecule type" value="Genomic_DNA"/>
</dbReference>
<accession>A0ABN9MI12</accession>
<dbReference type="Proteomes" id="UP001176940">
    <property type="component" value="Unassembled WGS sequence"/>
</dbReference>
<dbReference type="SUPFAM" id="SSF55103">
    <property type="entry name" value="FAD-linked oxidases, C-terminal domain"/>
    <property type="match status" value="1"/>
</dbReference>
<evidence type="ECO:0000313" key="6">
    <source>
        <dbReference type="EMBL" id="CAJ0965239.1"/>
    </source>
</evidence>
<comment type="cofactor">
    <cofactor evidence="1">
        <name>FAD</name>
        <dbReference type="ChEBI" id="CHEBI:57692"/>
    </cofactor>
</comment>